<comment type="caution">
    <text evidence="1">The sequence shown here is derived from an EMBL/GenBank/DDBJ whole genome shotgun (WGS) entry which is preliminary data.</text>
</comment>
<protein>
    <submittedName>
        <fullName evidence="1">Uncharacterized protein</fullName>
    </submittedName>
</protein>
<dbReference type="OrthoDB" id="5096448at2759"/>
<gene>
    <name evidence="1" type="ORF">G7Z17_g7731</name>
</gene>
<keyword evidence="2" id="KW-1185">Reference proteome</keyword>
<name>A0A9P5H6K1_9HYPO</name>
<evidence type="ECO:0000313" key="2">
    <source>
        <dbReference type="Proteomes" id="UP000722485"/>
    </source>
</evidence>
<organism evidence="1 2">
    <name type="scientific">Cylindrodendrum hubeiense</name>
    <dbReference type="NCBI Taxonomy" id="595255"/>
    <lineage>
        <taxon>Eukaryota</taxon>
        <taxon>Fungi</taxon>
        <taxon>Dikarya</taxon>
        <taxon>Ascomycota</taxon>
        <taxon>Pezizomycotina</taxon>
        <taxon>Sordariomycetes</taxon>
        <taxon>Hypocreomycetidae</taxon>
        <taxon>Hypocreales</taxon>
        <taxon>Nectriaceae</taxon>
        <taxon>Cylindrodendrum</taxon>
    </lineage>
</organism>
<sequence>MLNHVPDFEPALIAVDEVGRLSETSALVSVSKCPYTPHLCIGDARQFSPINLVCDNRDVKDFFRPQRGISLLKRIEAVGAMTATLRVNNRAHLDVVGRHVTKYLAYGFDVAEAKEMRVGTSFATPINARFGRELIAMMHREGPLRNAVDFVRNVDPVRFGSTLVIVGCSAQKNKWQGVTSGKE</sequence>
<reference evidence="1" key="1">
    <citation type="submission" date="2020-03" db="EMBL/GenBank/DDBJ databases">
        <title>Draft Genome Sequence of Cylindrodendrum hubeiense.</title>
        <authorList>
            <person name="Buettner E."/>
            <person name="Kellner H."/>
        </authorList>
    </citation>
    <scope>NUCLEOTIDE SEQUENCE</scope>
    <source>
        <strain evidence="1">IHI 201604</strain>
    </source>
</reference>
<accession>A0A9P5H6K1</accession>
<dbReference type="AlphaFoldDB" id="A0A9P5H6K1"/>
<dbReference type="Proteomes" id="UP000722485">
    <property type="component" value="Unassembled WGS sequence"/>
</dbReference>
<evidence type="ECO:0000313" key="1">
    <source>
        <dbReference type="EMBL" id="KAF7547407.1"/>
    </source>
</evidence>
<dbReference type="EMBL" id="JAANBB010000179">
    <property type="protein sequence ID" value="KAF7547407.1"/>
    <property type="molecule type" value="Genomic_DNA"/>
</dbReference>
<proteinExistence type="predicted"/>